<evidence type="ECO:0000313" key="9">
    <source>
        <dbReference type="EMBL" id="SCM20894.1"/>
    </source>
</evidence>
<comment type="function">
    <text evidence="7">Removes the formyl group from the N-terminal Met of newly synthesized proteins.</text>
</comment>
<evidence type="ECO:0000256" key="5">
    <source>
        <dbReference type="ARBA" id="ARBA00022917"/>
    </source>
</evidence>
<dbReference type="PANTHER" id="PTHR10458:SF22">
    <property type="entry name" value="PEPTIDE DEFORMYLASE"/>
    <property type="match status" value="1"/>
</dbReference>
<dbReference type="NCBIfam" id="TIGR00079">
    <property type="entry name" value="pept_deformyl"/>
    <property type="match status" value="1"/>
</dbReference>
<gene>
    <name evidence="8" type="primary">PDF</name>
    <name evidence="8" type="ORF">PBK173_000152200</name>
    <name evidence="10" type="ORF">PBNK65E_000145200</name>
    <name evidence="9" type="ORF">PBNK65NY_000144500</name>
    <name evidence="12" type="ORF">PBSP11A_000144500</name>
    <name evidence="11" type="ORF">PBSP11RLL_000144400</name>
</gene>
<dbReference type="CDD" id="cd00487">
    <property type="entry name" value="Pep_deformylase"/>
    <property type="match status" value="1"/>
</dbReference>
<keyword evidence="4 7" id="KW-0378">Hydrolase</keyword>
<reference evidence="8 13" key="1">
    <citation type="submission" date="2016-02" db="EMBL/GenBank/DDBJ databases">
        <authorList>
            <consortium name="Pathogen Informatics"/>
        </authorList>
    </citation>
    <scope>NUCLEOTIDE SEQUENCE [LARGE SCALE GENOMIC DNA]</scope>
    <source>
        <strain evidence="8 13">K173</strain>
        <strain evidence="9 17">NK65 ny</strain>
        <strain evidence="10 16">NK65e</strain>
        <strain evidence="12 14">SP11 Antwerpcl1</strain>
        <strain evidence="11 15">SP11 RLL</strain>
    </source>
</reference>
<keyword evidence="5 7" id="KW-0648">Protein biosynthesis</keyword>
<dbReference type="Proteomes" id="UP000219860">
    <property type="component" value="Chromosome 8"/>
</dbReference>
<dbReference type="FunFam" id="3.90.45.10:FF:000005">
    <property type="entry name" value="Peptide deformylase"/>
    <property type="match status" value="1"/>
</dbReference>
<dbReference type="PANTHER" id="PTHR10458">
    <property type="entry name" value="PEPTIDE DEFORMYLASE"/>
    <property type="match status" value="1"/>
</dbReference>
<keyword evidence="6" id="KW-0408">Iron</keyword>
<comment type="similarity">
    <text evidence="1 7">Belongs to the polypeptide deformylase family.</text>
</comment>
<evidence type="ECO:0000313" key="15">
    <source>
        <dbReference type="Proteomes" id="UP000219974"/>
    </source>
</evidence>
<dbReference type="GO" id="GO:0042586">
    <property type="term" value="F:peptide deformylase activity"/>
    <property type="evidence" value="ECO:0007669"/>
    <property type="project" value="UniProtKB-EC"/>
</dbReference>
<organism evidence="8 13">
    <name type="scientific">Plasmodium berghei</name>
    <dbReference type="NCBI Taxonomy" id="5821"/>
    <lineage>
        <taxon>Eukaryota</taxon>
        <taxon>Sar</taxon>
        <taxon>Alveolata</taxon>
        <taxon>Apicomplexa</taxon>
        <taxon>Aconoidasida</taxon>
        <taxon>Haemosporida</taxon>
        <taxon>Plasmodiidae</taxon>
        <taxon>Plasmodium</taxon>
        <taxon>Plasmodium (Vinckeia)</taxon>
    </lineage>
</organism>
<evidence type="ECO:0000313" key="16">
    <source>
        <dbReference type="Proteomes" id="UP000220214"/>
    </source>
</evidence>
<dbReference type="EMBL" id="LT608256">
    <property type="protein sequence ID" value="SCO60762.1"/>
    <property type="molecule type" value="Genomic_DNA"/>
</dbReference>
<evidence type="ECO:0000256" key="3">
    <source>
        <dbReference type="ARBA" id="ARBA00022723"/>
    </source>
</evidence>
<dbReference type="OMA" id="VCIQHEI"/>
<evidence type="ECO:0000256" key="6">
    <source>
        <dbReference type="ARBA" id="ARBA00023004"/>
    </source>
</evidence>
<name>A0A0Y9VZV0_PLABE</name>
<dbReference type="Gene3D" id="3.90.45.10">
    <property type="entry name" value="Peptide deformylase"/>
    <property type="match status" value="1"/>
</dbReference>
<dbReference type="AlphaFoldDB" id="A0A0Y9VZV0"/>
<sequence>MGLLEYYFFILGILFYCLRPCLSFLTIKNGNWLLRNNILREKKSKLRLHLISSKVSENDLKIVIYPNPILRQKSEEVIYFDDNLKNLIRRMFKTMYESKGIGLSAPQVNINKRIIVWNALYEKRDEKNERVFINPSIVQESAVKNKLVEGCLSFPNIEAKVERPAIVSISYYDINGNKHLKILKGIHARVFQHEYDHLNGVLFIDRITQTEKQKIKGKLNELVKEFRAEFTEEPAI</sequence>
<dbReference type="Proteomes" id="UP000516480">
    <property type="component" value="Chromosome 8"/>
</dbReference>
<comment type="catalytic activity">
    <reaction evidence="7">
        <text>N-terminal N-formyl-L-methionyl-[peptide] + H2O = N-terminal L-methionyl-[peptide] + formate</text>
        <dbReference type="Rhea" id="RHEA:24420"/>
        <dbReference type="Rhea" id="RHEA-COMP:10639"/>
        <dbReference type="Rhea" id="RHEA-COMP:10640"/>
        <dbReference type="ChEBI" id="CHEBI:15377"/>
        <dbReference type="ChEBI" id="CHEBI:15740"/>
        <dbReference type="ChEBI" id="CHEBI:49298"/>
        <dbReference type="ChEBI" id="CHEBI:64731"/>
        <dbReference type="EC" id="3.5.1.88"/>
    </reaction>
</comment>
<dbReference type="NCBIfam" id="NF001159">
    <property type="entry name" value="PRK00150.1-3"/>
    <property type="match status" value="1"/>
</dbReference>
<evidence type="ECO:0000256" key="2">
    <source>
        <dbReference type="ARBA" id="ARBA00012175"/>
    </source>
</evidence>
<dbReference type="OrthoDB" id="276063at2759"/>
<keyword evidence="3 7" id="KW-0479">Metal-binding</keyword>
<dbReference type="GO" id="GO:0006412">
    <property type="term" value="P:translation"/>
    <property type="evidence" value="ECO:0007669"/>
    <property type="project" value="UniProtKB-KW"/>
</dbReference>
<dbReference type="Proteomes" id="UP000069549">
    <property type="component" value="Chromosome 8"/>
</dbReference>
<dbReference type="PIRSF" id="PIRSF004749">
    <property type="entry name" value="Pep_def"/>
    <property type="match status" value="1"/>
</dbReference>
<dbReference type="VEuPathDB" id="PlasmoDB:PBANKA_0809300"/>
<evidence type="ECO:0000313" key="14">
    <source>
        <dbReference type="Proteomes" id="UP000219860"/>
    </source>
</evidence>
<evidence type="ECO:0000313" key="13">
    <source>
        <dbReference type="Proteomes" id="UP000069549"/>
    </source>
</evidence>
<proteinExistence type="inferred from homology"/>
<evidence type="ECO:0000313" key="11">
    <source>
        <dbReference type="EMBL" id="SCO59546.1"/>
    </source>
</evidence>
<dbReference type="Proteomes" id="UP000219974">
    <property type="component" value="Chromosome 8"/>
</dbReference>
<dbReference type="EMBL" id="LT608144">
    <property type="protein sequence ID" value="SCM20894.1"/>
    <property type="molecule type" value="Genomic_DNA"/>
</dbReference>
<dbReference type="HAMAP" id="MF_00163">
    <property type="entry name" value="Pep_deformylase"/>
    <property type="match status" value="1"/>
</dbReference>
<dbReference type="EC" id="3.5.1.88" evidence="2 7"/>
<dbReference type="InterPro" id="IPR023635">
    <property type="entry name" value="Peptide_deformylase"/>
</dbReference>
<dbReference type="Proteomes" id="UP000220214">
    <property type="component" value="Chromosome 8"/>
</dbReference>
<dbReference type="EMBL" id="LT608272">
    <property type="protein sequence ID" value="SCO59546.1"/>
    <property type="molecule type" value="Genomic_DNA"/>
</dbReference>
<evidence type="ECO:0000313" key="17">
    <source>
        <dbReference type="Proteomes" id="UP000516480"/>
    </source>
</evidence>
<evidence type="ECO:0000313" key="8">
    <source>
        <dbReference type="EMBL" id="CXI30724.1"/>
    </source>
</evidence>
<dbReference type="EMBL" id="LT160028">
    <property type="protein sequence ID" value="CXI30724.1"/>
    <property type="molecule type" value="Genomic_DNA"/>
</dbReference>
<dbReference type="InterPro" id="IPR036821">
    <property type="entry name" value="Peptide_deformylase_sf"/>
</dbReference>
<evidence type="ECO:0000256" key="7">
    <source>
        <dbReference type="RuleBase" id="RU362111"/>
    </source>
</evidence>
<dbReference type="Pfam" id="PF01327">
    <property type="entry name" value="Pep_deformylase"/>
    <property type="match status" value="1"/>
</dbReference>
<dbReference type="EMBL" id="LT614634">
    <property type="protein sequence ID" value="SCN24371.1"/>
    <property type="molecule type" value="Genomic_DNA"/>
</dbReference>
<accession>A0A0Y9VZV0</accession>
<dbReference type="SUPFAM" id="SSF56420">
    <property type="entry name" value="Peptide deformylase"/>
    <property type="match status" value="1"/>
</dbReference>
<evidence type="ECO:0000313" key="12">
    <source>
        <dbReference type="EMBL" id="SCO60762.1"/>
    </source>
</evidence>
<evidence type="ECO:0000256" key="4">
    <source>
        <dbReference type="ARBA" id="ARBA00022801"/>
    </source>
</evidence>
<protein>
    <recommendedName>
        <fullName evidence="2 7">Peptide deformylase</fullName>
        <ecNumber evidence="2 7">3.5.1.88</ecNumber>
    </recommendedName>
</protein>
<dbReference type="GO" id="GO:0046872">
    <property type="term" value="F:metal ion binding"/>
    <property type="evidence" value="ECO:0007669"/>
    <property type="project" value="UniProtKB-KW"/>
</dbReference>
<evidence type="ECO:0000313" key="10">
    <source>
        <dbReference type="EMBL" id="SCN24371.1"/>
    </source>
</evidence>
<dbReference type="PRINTS" id="PR01576">
    <property type="entry name" value="PDEFORMYLASE"/>
</dbReference>
<evidence type="ECO:0000256" key="1">
    <source>
        <dbReference type="ARBA" id="ARBA00010759"/>
    </source>
</evidence>